<evidence type="ECO:0000256" key="1">
    <source>
        <dbReference type="ARBA" id="ARBA00022679"/>
    </source>
</evidence>
<proteinExistence type="predicted"/>
<gene>
    <name evidence="4" type="ORF">G3572_01455</name>
</gene>
<dbReference type="EMBL" id="JAAIKE010000001">
    <property type="protein sequence ID" value="NEX44854.1"/>
    <property type="molecule type" value="Genomic_DNA"/>
</dbReference>
<dbReference type="GO" id="GO:0008080">
    <property type="term" value="F:N-acetyltransferase activity"/>
    <property type="evidence" value="ECO:0007669"/>
    <property type="project" value="TreeGrafter"/>
</dbReference>
<dbReference type="AlphaFoldDB" id="A0A6B3RFI6"/>
<comment type="caution">
    <text evidence="4">The sequence shown here is derived from an EMBL/GenBank/DDBJ whole genome shotgun (WGS) entry which is preliminary data.</text>
</comment>
<sequence>MNGAVVQIRTAEAADEAAWRRLWDGFLAYYDVTLDPAVTAATWARIADPGHLMTCRMAFEGDLALGFAIHHPHCSTWVAGDDVYLEDLFVAPDARGRGVGRALIEDLIAIGRARAWHRLYWNTARDNAQARRLYDSFCTEDGHIRYRMTL</sequence>
<name>A0A6B3RFI6_9RHOB</name>
<dbReference type="PANTHER" id="PTHR10545:SF42">
    <property type="entry name" value="ACETYLTRANSFERASE"/>
    <property type="match status" value="1"/>
</dbReference>
<dbReference type="SUPFAM" id="SSF55729">
    <property type="entry name" value="Acyl-CoA N-acyltransferases (Nat)"/>
    <property type="match status" value="1"/>
</dbReference>
<dbReference type="Gene3D" id="3.40.630.30">
    <property type="match status" value="1"/>
</dbReference>
<dbReference type="Proteomes" id="UP000481421">
    <property type="component" value="Unassembled WGS sequence"/>
</dbReference>
<keyword evidence="5" id="KW-1185">Reference proteome</keyword>
<dbReference type="InterPro" id="IPR000182">
    <property type="entry name" value="GNAT_dom"/>
</dbReference>
<protein>
    <submittedName>
        <fullName evidence="4">GNAT family N-acetyltransferase</fullName>
    </submittedName>
</protein>
<feature type="domain" description="N-acetyltransferase" evidence="3">
    <location>
        <begin position="6"/>
        <end position="150"/>
    </location>
</feature>
<organism evidence="4 5">
    <name type="scientific">Pseudotabrizicola algicola</name>
    <dbReference type="NCBI Taxonomy" id="2709381"/>
    <lineage>
        <taxon>Bacteria</taxon>
        <taxon>Pseudomonadati</taxon>
        <taxon>Pseudomonadota</taxon>
        <taxon>Alphaproteobacteria</taxon>
        <taxon>Rhodobacterales</taxon>
        <taxon>Paracoccaceae</taxon>
        <taxon>Pseudotabrizicola</taxon>
    </lineage>
</organism>
<dbReference type="CDD" id="cd04301">
    <property type="entry name" value="NAT_SF"/>
    <property type="match status" value="1"/>
</dbReference>
<reference evidence="4 5" key="1">
    <citation type="submission" date="2020-02" db="EMBL/GenBank/DDBJ databases">
        <title>Rhodobacter algicola sp. nov., isolated from microalga culture.</title>
        <authorList>
            <person name="Park C.-Y."/>
        </authorList>
    </citation>
    <scope>NUCLEOTIDE SEQUENCE [LARGE SCALE GENOMIC DNA]</scope>
    <source>
        <strain evidence="4 5">ETT8</strain>
    </source>
</reference>
<dbReference type="RefSeq" id="WP_164608901.1">
    <property type="nucleotide sequence ID" value="NZ_JAAIKE010000001.1"/>
</dbReference>
<dbReference type="InterPro" id="IPR016181">
    <property type="entry name" value="Acyl_CoA_acyltransferase"/>
</dbReference>
<evidence type="ECO:0000256" key="2">
    <source>
        <dbReference type="ARBA" id="ARBA00023315"/>
    </source>
</evidence>
<keyword evidence="1 4" id="KW-0808">Transferase</keyword>
<dbReference type="InterPro" id="IPR051016">
    <property type="entry name" value="Diverse_Substrate_AcTransf"/>
</dbReference>
<evidence type="ECO:0000259" key="3">
    <source>
        <dbReference type="PROSITE" id="PS51186"/>
    </source>
</evidence>
<accession>A0A6B3RFI6</accession>
<keyword evidence="2" id="KW-0012">Acyltransferase</keyword>
<evidence type="ECO:0000313" key="4">
    <source>
        <dbReference type="EMBL" id="NEX44854.1"/>
    </source>
</evidence>
<dbReference type="PROSITE" id="PS51186">
    <property type="entry name" value="GNAT"/>
    <property type="match status" value="1"/>
</dbReference>
<dbReference type="PANTHER" id="PTHR10545">
    <property type="entry name" value="DIAMINE N-ACETYLTRANSFERASE"/>
    <property type="match status" value="1"/>
</dbReference>
<dbReference type="Pfam" id="PF00583">
    <property type="entry name" value="Acetyltransf_1"/>
    <property type="match status" value="1"/>
</dbReference>
<evidence type="ECO:0000313" key="5">
    <source>
        <dbReference type="Proteomes" id="UP000481421"/>
    </source>
</evidence>